<dbReference type="EMBL" id="JAGPYM010000122">
    <property type="protein sequence ID" value="KAH6866263.1"/>
    <property type="molecule type" value="Genomic_DNA"/>
</dbReference>
<dbReference type="OrthoDB" id="329835at2759"/>
<dbReference type="InterPro" id="IPR049900">
    <property type="entry name" value="PKS_mFAS_DH"/>
</dbReference>
<dbReference type="InterPro" id="IPR050091">
    <property type="entry name" value="PKS_NRPS_Biosynth_Enz"/>
</dbReference>
<dbReference type="InterPro" id="IPR036736">
    <property type="entry name" value="ACP-like_sf"/>
</dbReference>
<dbReference type="InterPro" id="IPR001227">
    <property type="entry name" value="Ac_transferase_dom_sf"/>
</dbReference>
<feature type="domain" description="PKS/mFAS DH" evidence="11">
    <location>
        <begin position="865"/>
        <end position="1138"/>
    </location>
</feature>
<feature type="domain" description="Carrier" evidence="9">
    <location>
        <begin position="1641"/>
        <end position="1716"/>
    </location>
</feature>
<dbReference type="PROSITE" id="PS52019">
    <property type="entry name" value="PKS_MFAS_DH"/>
    <property type="match status" value="1"/>
</dbReference>
<dbReference type="GO" id="GO:0031177">
    <property type="term" value="F:phosphopantetheine binding"/>
    <property type="evidence" value="ECO:0007669"/>
    <property type="project" value="InterPro"/>
</dbReference>
<dbReference type="EC" id="2.3.1.165" evidence="6"/>
<feature type="region of interest" description="C-terminal hotdog fold" evidence="7">
    <location>
        <begin position="994"/>
        <end position="1138"/>
    </location>
</feature>
<accession>A0A9P9ADP1</accession>
<evidence type="ECO:0000313" key="13">
    <source>
        <dbReference type="Proteomes" id="UP000777438"/>
    </source>
</evidence>
<evidence type="ECO:0000256" key="5">
    <source>
        <dbReference type="ARBA" id="ARBA00023268"/>
    </source>
</evidence>
<dbReference type="InterPro" id="IPR020841">
    <property type="entry name" value="PKS_Beta-ketoAc_synthase_dom"/>
</dbReference>
<feature type="region of interest" description="N-terminal hotdog fold" evidence="7">
    <location>
        <begin position="865"/>
        <end position="979"/>
    </location>
</feature>
<dbReference type="GO" id="GO:0050641">
    <property type="term" value="F:6-methylsalicylic acid synthase activity"/>
    <property type="evidence" value="ECO:0007669"/>
    <property type="project" value="UniProtKB-EC"/>
</dbReference>
<dbReference type="GO" id="GO:0004312">
    <property type="term" value="F:fatty acid synthase activity"/>
    <property type="evidence" value="ECO:0007669"/>
    <property type="project" value="TreeGrafter"/>
</dbReference>
<dbReference type="InterPro" id="IPR014043">
    <property type="entry name" value="Acyl_transferase_dom"/>
</dbReference>
<dbReference type="Pfam" id="PF00698">
    <property type="entry name" value="Acyl_transf_1"/>
    <property type="match status" value="1"/>
</dbReference>
<dbReference type="SUPFAM" id="SSF51735">
    <property type="entry name" value="NAD(P)-binding Rossmann-fold domains"/>
    <property type="match status" value="2"/>
</dbReference>
<dbReference type="SUPFAM" id="SSF52151">
    <property type="entry name" value="FabD/lysophospholipase-like"/>
    <property type="match status" value="1"/>
</dbReference>
<dbReference type="InterPro" id="IPR020806">
    <property type="entry name" value="PKS_PP-bd"/>
</dbReference>
<dbReference type="SMART" id="SM00827">
    <property type="entry name" value="PKS_AT"/>
    <property type="match status" value="1"/>
</dbReference>
<dbReference type="InterPro" id="IPR018201">
    <property type="entry name" value="Ketoacyl_synth_AS"/>
</dbReference>
<dbReference type="SMART" id="SM00822">
    <property type="entry name" value="PKS_KR"/>
    <property type="match status" value="1"/>
</dbReference>
<dbReference type="GO" id="GO:0016491">
    <property type="term" value="F:oxidoreductase activity"/>
    <property type="evidence" value="ECO:0007669"/>
    <property type="project" value="UniProtKB-KW"/>
</dbReference>
<dbReference type="InterPro" id="IPR036291">
    <property type="entry name" value="NAD(P)-bd_dom_sf"/>
</dbReference>
<dbReference type="Proteomes" id="UP000777438">
    <property type="component" value="Unassembled WGS sequence"/>
</dbReference>
<dbReference type="GO" id="GO:0044550">
    <property type="term" value="P:secondary metabolite biosynthetic process"/>
    <property type="evidence" value="ECO:0007669"/>
    <property type="project" value="TreeGrafter"/>
</dbReference>
<keyword evidence="4" id="KW-0560">Oxidoreductase</keyword>
<dbReference type="SMART" id="SM00826">
    <property type="entry name" value="PKS_DH"/>
    <property type="match status" value="1"/>
</dbReference>
<dbReference type="InterPro" id="IPR014031">
    <property type="entry name" value="Ketoacyl_synth_C"/>
</dbReference>
<dbReference type="CDD" id="cd00833">
    <property type="entry name" value="PKS"/>
    <property type="match status" value="1"/>
</dbReference>
<evidence type="ECO:0000256" key="8">
    <source>
        <dbReference type="SAM" id="MobiDB-lite"/>
    </source>
</evidence>
<dbReference type="SUPFAM" id="SSF53901">
    <property type="entry name" value="Thiolase-like"/>
    <property type="match status" value="1"/>
</dbReference>
<dbReference type="Pfam" id="PF08659">
    <property type="entry name" value="KR"/>
    <property type="match status" value="1"/>
</dbReference>
<dbReference type="PROSITE" id="PS50075">
    <property type="entry name" value="CARRIER"/>
    <property type="match status" value="1"/>
</dbReference>
<dbReference type="InterPro" id="IPR042104">
    <property type="entry name" value="PKS_dehydratase_sf"/>
</dbReference>
<dbReference type="Pfam" id="PF21089">
    <property type="entry name" value="PKS_DH_N"/>
    <property type="match status" value="1"/>
</dbReference>
<evidence type="ECO:0000313" key="12">
    <source>
        <dbReference type="EMBL" id="KAH6866263.1"/>
    </source>
</evidence>
<dbReference type="Pfam" id="PF00550">
    <property type="entry name" value="PP-binding"/>
    <property type="match status" value="1"/>
</dbReference>
<feature type="active site" description="Proton acceptor; for dehydratase activity" evidence="7">
    <location>
        <position position="897"/>
    </location>
</feature>
<evidence type="ECO:0000256" key="6">
    <source>
        <dbReference type="ARBA" id="ARBA00038879"/>
    </source>
</evidence>
<dbReference type="CDD" id="cd05274">
    <property type="entry name" value="KR_FAS_SDR_x"/>
    <property type="match status" value="1"/>
</dbReference>
<name>A0A9P9ADP1_9HYPO</name>
<dbReference type="InterPro" id="IPR016036">
    <property type="entry name" value="Malonyl_transacylase_ACP-bd"/>
</dbReference>
<dbReference type="InterPro" id="IPR016039">
    <property type="entry name" value="Thiolase-like"/>
</dbReference>
<dbReference type="Pfam" id="PF00109">
    <property type="entry name" value="ketoacyl-synt"/>
    <property type="match status" value="1"/>
</dbReference>
<dbReference type="GO" id="GO:0004315">
    <property type="term" value="F:3-oxoacyl-[acyl-carrier-protein] synthase activity"/>
    <property type="evidence" value="ECO:0007669"/>
    <property type="project" value="InterPro"/>
</dbReference>
<dbReference type="Gene3D" id="1.10.1200.10">
    <property type="entry name" value="ACP-like"/>
    <property type="match status" value="1"/>
</dbReference>
<dbReference type="Pfam" id="PF16197">
    <property type="entry name" value="KAsynt_C_assoc"/>
    <property type="match status" value="1"/>
</dbReference>
<evidence type="ECO:0000259" key="10">
    <source>
        <dbReference type="PROSITE" id="PS52004"/>
    </source>
</evidence>
<keyword evidence="1" id="KW-0596">Phosphopantetheine</keyword>
<evidence type="ECO:0000256" key="3">
    <source>
        <dbReference type="ARBA" id="ARBA00022679"/>
    </source>
</evidence>
<dbReference type="InterPro" id="IPR014030">
    <property type="entry name" value="Ketoacyl_synth_N"/>
</dbReference>
<dbReference type="InterPro" id="IPR057326">
    <property type="entry name" value="KR_dom"/>
</dbReference>
<keyword evidence="2" id="KW-0597">Phosphoprotein</keyword>
<dbReference type="Pfam" id="PF02801">
    <property type="entry name" value="Ketoacyl-synt_C"/>
    <property type="match status" value="1"/>
</dbReference>
<proteinExistence type="predicted"/>
<dbReference type="Gene3D" id="3.10.129.110">
    <property type="entry name" value="Polyketide synthase dehydratase"/>
    <property type="match status" value="1"/>
</dbReference>
<dbReference type="GO" id="GO:0006633">
    <property type="term" value="P:fatty acid biosynthetic process"/>
    <property type="evidence" value="ECO:0007669"/>
    <property type="project" value="InterPro"/>
</dbReference>
<evidence type="ECO:0000259" key="9">
    <source>
        <dbReference type="PROSITE" id="PS50075"/>
    </source>
</evidence>
<feature type="region of interest" description="Disordered" evidence="8">
    <location>
        <begin position="1613"/>
        <end position="1636"/>
    </location>
</feature>
<sequence length="1722" mass="185611">MDKKNASGENPSWRWDPWRRRDPRNPKVVDKAINKAYFIQDLENFDAAFFNISPKEAEQMDPHQRLGLEVTWEALENAGINPKSLSGSDTAVYMGVDSDDYSRLLLEDLPNIEAWMGIGTTAHGIPNRISYHLDLMGPSAAVDAACASSLCAVHVGRQAVLSGESKVAIVGGVNVCLSPALFHMLGSAGALSPDGVCQSFDDDAHGYARGEGAAVLILKRLSDAIVDGDRILATLKGTAVAQDGKTNGIMAPNSKAQELVARKALQVSGVDPLTVGYIEAHATSTSLGDPTEVSAISAVYGAGRSQDAPAYIGSIKPNVGHLEAAAGAISLVKAIMAVNKGLIPPQTLLNKLNSRIDWDKSGLRVVRERTEWSEPDGPRRAAVCSYGYGGTVSHAVIEEAPITTPAEPVTDAGPTLLVLSAPQEKRLAVQSEAQAEWLSGPGESENLQSIAATLSQRRAQHDFRAAFVVGSHSEAAEALNAFTKGTAGEWVSQGRTYDAGVSRETVWVFSGHGAQWPDMGKELLHDAVFFQAVAALDKIVIQEVGYSAIELLTTGNFENSDEIQVLTYVVQVGLTQVLKARGIEPQAVIGHSVGEIAASVAAGALTPEEGAIIVTRRARLYAQVRGLGGMYLVNLPFAEVAAELGDRTDIVAAINSSPSSTVVSGAVAPLAKYVEALKGRGIRTFQVKTDIAFHSPMLEQLATLLEEALAGALDPQPPTTKLYSTSMADPRSSELRHVDYWITNMVSPVQLTSAVNAAVDDGFRTFLEVSSHPIVSHSINETLLEKDLKEFATISTMKKGKSAEKSILHAIGQLFVSGAGVDFAAMLGRRWSSKVPGFRWSQKPYWKEVSSGFAGAEAVHDVDTHTVLGQRTVIAGTDTILYSTKLKEENKPFPRPHELQGTNIIPAAVYVNTFLHATDATVLSDVTMRVPLGITDDPRNVQVVVEGDSVKVASRLSSGDDNSWVTHSAGSWSNEPVSQDASVLDVEAVKKRIGKVLPNNYSIDYLTKVGVSGIAFPWAVTEHYGNEKEMLAKVDNDPDNDNITWDPHSWAATLDSASSVGATVFADNKLRIVSKIDKTIVYFKEPPPKVHYLYVLENDASEDTRSRSANVSVHNLDGALLAKFEGITLTEVDASGSEPRGGVESTAHYMNWVPARLSEKPRSLDQAVLISPDATILDQYEKDLNRSVSKVLTVNTAEGLYRTDVAAFLNDKETAVVYCPGQVKSFDEVADSSHKFVWEVATAVKFIVQNNVPAKFFIITDRVYAAEDPTALAQGALYGLARIVASEHSDVWGGLIDNEGPRFPVMPFKYVQGVDIVRFEDGVPRVARLRPLTSDQRYPAGTNVTLLPKPEGTYVVTGGLGVLGLVTCDFLIEKGARRIVVISRRSLPPRSQWAKAPENLAHTLARIQDMENKGATIHVVSLDVSAPDAHKQLLAALDRLSLPPVLGVIHASGVLEDSLLVETSFDSFGRVLAPKISGALALHRAFPPGGLDFFVFYSSIGQLVGTAGQSSYASGNAFLDALAQYRRGLGENAVAFQWSAWRAMGMGTSAFLALELQAKGITDITAEEAFAAWHFVGQHDAVGAVVTRSAVLNEGEPVPLPLFEDVTVRRPRAQGTVTPTEEESGKGNAEARPTSTPELKEWLQIKLCQCLGEILKINEIDEIDPRIALTDIGVDSVMTIVLRQKLQSVLKVKVPQTLTWNYPTVSAMVDWFVKHFQEETVL</sequence>
<dbReference type="Gene3D" id="3.40.366.10">
    <property type="entry name" value="Malonyl-Coenzyme A Acyl Carrier Protein, domain 2"/>
    <property type="match status" value="1"/>
</dbReference>
<feature type="domain" description="Ketosynthase family 3 (KS3)" evidence="10">
    <location>
        <begin position="1"/>
        <end position="399"/>
    </location>
</feature>
<dbReference type="SMART" id="SM00823">
    <property type="entry name" value="PKS_PP"/>
    <property type="match status" value="1"/>
</dbReference>
<gene>
    <name evidence="12" type="ORF">B0T10DRAFT_451978</name>
</gene>
<evidence type="ECO:0000256" key="1">
    <source>
        <dbReference type="ARBA" id="ARBA00022450"/>
    </source>
</evidence>
<dbReference type="PROSITE" id="PS52004">
    <property type="entry name" value="KS3_2"/>
    <property type="match status" value="1"/>
</dbReference>
<keyword evidence="5" id="KW-0511">Multifunctional enzyme</keyword>
<protein>
    <recommendedName>
        <fullName evidence="6">6-methylsalicylic acid synthase</fullName>
        <ecNumber evidence="6">2.3.1.165</ecNumber>
    </recommendedName>
</protein>
<dbReference type="InterPro" id="IPR020807">
    <property type="entry name" value="PKS_DH"/>
</dbReference>
<dbReference type="Gene3D" id="3.40.47.10">
    <property type="match status" value="1"/>
</dbReference>
<evidence type="ECO:0000256" key="7">
    <source>
        <dbReference type="PROSITE-ProRule" id="PRU01363"/>
    </source>
</evidence>
<organism evidence="12 13">
    <name type="scientific">Thelonectria olida</name>
    <dbReference type="NCBI Taxonomy" id="1576542"/>
    <lineage>
        <taxon>Eukaryota</taxon>
        <taxon>Fungi</taxon>
        <taxon>Dikarya</taxon>
        <taxon>Ascomycota</taxon>
        <taxon>Pezizomycotina</taxon>
        <taxon>Sordariomycetes</taxon>
        <taxon>Hypocreomycetidae</taxon>
        <taxon>Hypocreales</taxon>
        <taxon>Nectriaceae</taxon>
        <taxon>Thelonectria</taxon>
    </lineage>
</organism>
<dbReference type="SUPFAM" id="SSF55048">
    <property type="entry name" value="Probable ACP-binding domain of malonyl-CoA ACP transacylase"/>
    <property type="match status" value="1"/>
</dbReference>
<dbReference type="PROSITE" id="PS00606">
    <property type="entry name" value="KS3_1"/>
    <property type="match status" value="1"/>
</dbReference>
<evidence type="ECO:0000259" key="11">
    <source>
        <dbReference type="PROSITE" id="PS52019"/>
    </source>
</evidence>
<dbReference type="InterPro" id="IPR009081">
    <property type="entry name" value="PP-bd_ACP"/>
</dbReference>
<feature type="region of interest" description="Disordered" evidence="8">
    <location>
        <begin position="1"/>
        <end position="20"/>
    </location>
</feature>
<dbReference type="InterPro" id="IPR049552">
    <property type="entry name" value="PKS_DH_N"/>
</dbReference>
<keyword evidence="3 12" id="KW-0808">Transferase</keyword>
<dbReference type="InterPro" id="IPR016035">
    <property type="entry name" value="Acyl_Trfase/lysoPLipase"/>
</dbReference>
<dbReference type="InterPro" id="IPR013968">
    <property type="entry name" value="PKS_KR"/>
</dbReference>
<dbReference type="SMART" id="SM00825">
    <property type="entry name" value="PKS_KS"/>
    <property type="match status" value="1"/>
</dbReference>
<dbReference type="SUPFAM" id="SSF47336">
    <property type="entry name" value="ACP-like"/>
    <property type="match status" value="1"/>
</dbReference>
<comment type="caution">
    <text evidence="12">The sequence shown here is derived from an EMBL/GenBank/DDBJ whole genome shotgun (WGS) entry which is preliminary data.</text>
</comment>
<dbReference type="InterPro" id="IPR032821">
    <property type="entry name" value="PKS_assoc"/>
</dbReference>
<dbReference type="PANTHER" id="PTHR43775:SF22">
    <property type="entry name" value="SYNTHASE, PUTATIVE (JCVI)-RELATED"/>
    <property type="match status" value="1"/>
</dbReference>
<dbReference type="Gene3D" id="3.40.50.720">
    <property type="entry name" value="NAD(P)-binding Rossmann-like Domain"/>
    <property type="match status" value="1"/>
</dbReference>
<evidence type="ECO:0000256" key="4">
    <source>
        <dbReference type="ARBA" id="ARBA00023002"/>
    </source>
</evidence>
<dbReference type="Gene3D" id="3.30.70.250">
    <property type="entry name" value="Malonyl-CoA ACP transacylase, ACP-binding"/>
    <property type="match status" value="1"/>
</dbReference>
<keyword evidence="13" id="KW-1185">Reference proteome</keyword>
<dbReference type="PANTHER" id="PTHR43775">
    <property type="entry name" value="FATTY ACID SYNTHASE"/>
    <property type="match status" value="1"/>
</dbReference>
<reference evidence="12 13" key="1">
    <citation type="journal article" date="2021" name="Nat. Commun.">
        <title>Genetic determinants of endophytism in the Arabidopsis root mycobiome.</title>
        <authorList>
            <person name="Mesny F."/>
            <person name="Miyauchi S."/>
            <person name="Thiergart T."/>
            <person name="Pickel B."/>
            <person name="Atanasova L."/>
            <person name="Karlsson M."/>
            <person name="Huettel B."/>
            <person name="Barry K.W."/>
            <person name="Haridas S."/>
            <person name="Chen C."/>
            <person name="Bauer D."/>
            <person name="Andreopoulos W."/>
            <person name="Pangilinan J."/>
            <person name="LaButti K."/>
            <person name="Riley R."/>
            <person name="Lipzen A."/>
            <person name="Clum A."/>
            <person name="Drula E."/>
            <person name="Henrissat B."/>
            <person name="Kohler A."/>
            <person name="Grigoriev I.V."/>
            <person name="Martin F.M."/>
            <person name="Hacquard S."/>
        </authorList>
    </citation>
    <scope>NUCLEOTIDE SEQUENCE [LARGE SCALE GENOMIC DNA]</scope>
    <source>
        <strain evidence="12 13">MPI-CAGE-CH-0241</strain>
    </source>
</reference>
<evidence type="ECO:0000256" key="2">
    <source>
        <dbReference type="ARBA" id="ARBA00022553"/>
    </source>
</evidence>
<feature type="active site" description="Proton donor; for dehydratase activity" evidence="7">
    <location>
        <position position="1055"/>
    </location>
</feature>